<evidence type="ECO:0000256" key="9">
    <source>
        <dbReference type="ARBA" id="ARBA00022989"/>
    </source>
</evidence>
<dbReference type="PRINTS" id="PR01415">
    <property type="entry name" value="ANKYRIN"/>
</dbReference>
<dbReference type="EnsemblPlants" id="EMT02357">
    <property type="protein sequence ID" value="EMT02357"/>
    <property type="gene ID" value="F775_15743"/>
</dbReference>
<dbReference type="FunFam" id="1.10.287.70:FF:000123">
    <property type="entry name" value="Potassium channel KAT3"/>
    <property type="match status" value="1"/>
</dbReference>
<keyword evidence="11 13" id="KW-0472">Membrane</keyword>
<evidence type="ECO:0000256" key="7">
    <source>
        <dbReference type="ARBA" id="ARBA00022882"/>
    </source>
</evidence>
<protein>
    <recommendedName>
        <fullName evidence="13">Potassium channel</fullName>
    </recommendedName>
</protein>
<dbReference type="InterPro" id="IPR018490">
    <property type="entry name" value="cNMP-bd_dom_sf"/>
</dbReference>
<dbReference type="Gene3D" id="1.10.287.630">
    <property type="entry name" value="Helix hairpin bin"/>
    <property type="match status" value="1"/>
</dbReference>
<feature type="transmembrane region" description="Helical" evidence="13">
    <location>
        <begin position="122"/>
        <end position="140"/>
    </location>
</feature>
<dbReference type="Gene3D" id="2.60.120.10">
    <property type="entry name" value="Jelly Rolls"/>
    <property type="match status" value="1"/>
</dbReference>
<dbReference type="SUPFAM" id="SSF48403">
    <property type="entry name" value="Ankyrin repeat"/>
    <property type="match status" value="1"/>
</dbReference>
<dbReference type="InterPro" id="IPR002110">
    <property type="entry name" value="Ankyrin_rpt"/>
</dbReference>
<reference evidence="15" key="1">
    <citation type="submission" date="2015-06" db="UniProtKB">
        <authorList>
            <consortium name="EnsemblPlants"/>
        </authorList>
    </citation>
    <scope>IDENTIFICATION</scope>
</reference>
<keyword evidence="9 13" id="KW-1133">Transmembrane helix</keyword>
<evidence type="ECO:0000313" key="15">
    <source>
        <dbReference type="EnsemblPlants" id="EMT02357"/>
    </source>
</evidence>
<comment type="similarity">
    <text evidence="2 13">Belongs to the potassium channel family. Plant (TC 1.A.1.4) subfamily.</text>
</comment>
<keyword evidence="8 13" id="KW-0630">Potassium</keyword>
<comment type="caution">
    <text evidence="13">Lacks conserved residue(s) required for the propagation of feature annotation.</text>
</comment>
<dbReference type="CDD" id="cd00038">
    <property type="entry name" value="CAP_ED"/>
    <property type="match status" value="1"/>
</dbReference>
<comment type="subcellular location">
    <subcellularLocation>
        <location evidence="1 13">Membrane</location>
        <topology evidence="1 13">Multi-pass membrane protein</topology>
    </subcellularLocation>
</comment>
<evidence type="ECO:0000256" key="10">
    <source>
        <dbReference type="ARBA" id="ARBA00023065"/>
    </source>
</evidence>
<evidence type="ECO:0000256" key="14">
    <source>
        <dbReference type="SAM" id="MobiDB-lite"/>
    </source>
</evidence>
<evidence type="ECO:0000256" key="6">
    <source>
        <dbReference type="ARBA" id="ARBA00022826"/>
    </source>
</evidence>
<dbReference type="PANTHER" id="PTHR45743">
    <property type="entry name" value="POTASSIUM CHANNEL AKT1"/>
    <property type="match status" value="1"/>
</dbReference>
<evidence type="ECO:0000256" key="13">
    <source>
        <dbReference type="RuleBase" id="RU369015"/>
    </source>
</evidence>
<dbReference type="SUPFAM" id="SSF81324">
    <property type="entry name" value="Voltage-gated potassium channels"/>
    <property type="match status" value="1"/>
</dbReference>
<dbReference type="InterPro" id="IPR036770">
    <property type="entry name" value="Ankyrin_rpt-contain_sf"/>
</dbReference>
<dbReference type="InterPro" id="IPR014710">
    <property type="entry name" value="RmlC-like_jellyroll"/>
</dbReference>
<feature type="transmembrane region" description="Helical" evidence="13">
    <location>
        <begin position="411"/>
        <end position="431"/>
    </location>
</feature>
<dbReference type="Gene3D" id="1.25.40.20">
    <property type="entry name" value="Ankyrin repeat-containing domain"/>
    <property type="match status" value="1"/>
</dbReference>
<dbReference type="InterPro" id="IPR000595">
    <property type="entry name" value="cNMP-bd_dom"/>
</dbReference>
<evidence type="ECO:0000256" key="11">
    <source>
        <dbReference type="ARBA" id="ARBA00023136"/>
    </source>
</evidence>
<name>R7W3Q0_AEGTA</name>
<dbReference type="AlphaFoldDB" id="R7W3Q0"/>
<dbReference type="Pfam" id="PF00520">
    <property type="entry name" value="Ion_trans"/>
    <property type="match status" value="1"/>
</dbReference>
<evidence type="ECO:0000256" key="3">
    <source>
        <dbReference type="ARBA" id="ARBA00022448"/>
    </source>
</evidence>
<accession>R7W3Q0</accession>
<dbReference type="PROSITE" id="PS51490">
    <property type="entry name" value="KHA"/>
    <property type="match status" value="1"/>
</dbReference>
<dbReference type="InterPro" id="IPR005821">
    <property type="entry name" value="Ion_trans_dom"/>
</dbReference>
<comment type="subunit">
    <text evidence="13">The potassium channel is composed of a homo- or heterotetrameric complex of pore-forming subunits.</text>
</comment>
<dbReference type="Gene3D" id="1.10.287.70">
    <property type="match status" value="1"/>
</dbReference>
<dbReference type="Pfam" id="PF12796">
    <property type="entry name" value="Ank_2"/>
    <property type="match status" value="1"/>
</dbReference>
<keyword evidence="7 13" id="KW-0851">Voltage-gated channel</keyword>
<feature type="region of interest" description="Disordered" evidence="14">
    <location>
        <begin position="25"/>
        <end position="47"/>
    </location>
</feature>
<evidence type="ECO:0000256" key="2">
    <source>
        <dbReference type="ARBA" id="ARBA00007929"/>
    </source>
</evidence>
<keyword evidence="10 13" id="KW-0406">Ion transport</keyword>
<organism evidence="15">
    <name type="scientific">Aegilops tauschii</name>
    <name type="common">Tausch's goatgrass</name>
    <name type="synonym">Aegilops squarrosa</name>
    <dbReference type="NCBI Taxonomy" id="37682"/>
    <lineage>
        <taxon>Eukaryota</taxon>
        <taxon>Viridiplantae</taxon>
        <taxon>Streptophyta</taxon>
        <taxon>Embryophyta</taxon>
        <taxon>Tracheophyta</taxon>
        <taxon>Spermatophyta</taxon>
        <taxon>Magnoliopsida</taxon>
        <taxon>Liliopsida</taxon>
        <taxon>Poales</taxon>
        <taxon>Poaceae</taxon>
        <taxon>BOP clade</taxon>
        <taxon>Pooideae</taxon>
        <taxon>Triticodae</taxon>
        <taxon>Triticeae</taxon>
        <taxon>Triticinae</taxon>
        <taxon>Aegilops</taxon>
    </lineage>
</organism>
<dbReference type="GO" id="GO:0034702">
    <property type="term" value="C:monoatomic ion channel complex"/>
    <property type="evidence" value="ECO:0007669"/>
    <property type="project" value="UniProtKB-KW"/>
</dbReference>
<comment type="domain">
    <text evidence="13">The segment S4 is probably the voltage-sensor and is characterized by a series of positively charged amino acids. The pore-forming region H5 is enclosed by the transmembrane segments S5 and S6 in the Shaker-type (1P/6TM) and contains the GYGD signature motif which seems to be involved in potassium selectivity.</text>
</comment>
<sequence>MQRLAAGAGHVTAAVRFDGQAHDDVRVPGARRGAGGGGVQSRGESGGGRSFSVFTAILPSLGAPSTSFRQRGVRRWVVSPYDPRYRLWDSYLVCLVLYSAWVSPFEFGFLQNPHGALAIADNTVNAFFAMDIVLTFFVAYTDKRTYLLVDDPAKIAWRYATTWLVLDVASTVPTELSRRILPPDLRTYGVFGMLRLWRLRRVGALLSRMEKDRKFSYFWVRCSKLVAVTLFAVHCSGCFYYLLADRYPNPAETWISISMPQFHTESLWNRYVASMYWSITTLTTVGYGDMHAVNSREMLFTTFYMLFNLGLTAYLIGNMTNLVVHGTSRTRKYRDKIQAATSFAQRHELPERLQDQMISHLSLKFRTHSEGLQQQETLDALPKALRSSISHHLFFGLVQNVYLFQGVSNDLIFQLWGICSICYLVSAAQLLGKVSEMSAEYFAPREDVILQNEAPSDFYIIVTGSVLASMAKSGEVIGEIGVLCYRPQLFTARTKSLCQLLRLDRADFLKVVQSNVGDATIIMNNLIQYLKEHKGDGVISGIAKDIERMLATGQLDLPITLCFAASRGDDFLMHQLLKRGLDPNEIDNCGRTALHIAASNGSEQCVRRLLENGADANARDPEGKVPLWEALCRRHQPVVQLLVEAGAVLSAGDGAMYARVAVEEDDAVLLEEIARCGGDVAAACSSDGTTPLHRAVLDGNARMVRVLLEHGADPDRGDARGLTPTALADRHAHADIQQLFASPRQQDQQGAPKPSSTEEGVAVASTAPQVTRFRSVPSTRVLPPSGSVGSSPNRVGRQSNSSSARSPPQRMASFRNSLFGVISSSFHGNRHDGGGGTSFHHRHERNPISSHVRVTISCPEQGRGERRLLVFVPETMLQLLELGGKRFGFAPTRVITSDGAEIDDVRLVRDGDNLLLVSDQWAPDTTSAHRNQ</sequence>
<keyword evidence="3 13" id="KW-0813">Transport</keyword>
<proteinExistence type="inferred from homology"/>
<dbReference type="PROSITE" id="PS50042">
    <property type="entry name" value="CNMP_BINDING_3"/>
    <property type="match status" value="1"/>
</dbReference>
<dbReference type="SUPFAM" id="SSF51206">
    <property type="entry name" value="cAMP-binding domain-like"/>
    <property type="match status" value="1"/>
</dbReference>
<feature type="compositionally biased region" description="Low complexity" evidence="14">
    <location>
        <begin position="780"/>
        <end position="797"/>
    </location>
</feature>
<comment type="domain">
    <text evidence="13">The KHA domain (rich in hydrophobic and acidic residues) present in the C-terminal part is likely to be important for tetramerization.</text>
</comment>
<feature type="region of interest" description="Disordered" evidence="14">
    <location>
        <begin position="742"/>
        <end position="810"/>
    </location>
</feature>
<keyword evidence="12 13" id="KW-0407">Ion channel</keyword>
<evidence type="ECO:0000256" key="5">
    <source>
        <dbReference type="ARBA" id="ARBA00022692"/>
    </source>
</evidence>
<feature type="compositionally biased region" description="Gly residues" evidence="14">
    <location>
        <begin position="32"/>
        <end position="47"/>
    </location>
</feature>
<feature type="compositionally biased region" description="Polar residues" evidence="14">
    <location>
        <begin position="742"/>
        <end position="758"/>
    </location>
</feature>
<dbReference type="Pfam" id="PF11834">
    <property type="entry name" value="KHA"/>
    <property type="match status" value="1"/>
</dbReference>
<dbReference type="InterPro" id="IPR045319">
    <property type="entry name" value="KAT/AKT"/>
</dbReference>
<dbReference type="Pfam" id="PF13857">
    <property type="entry name" value="Ank_5"/>
    <property type="match status" value="1"/>
</dbReference>
<dbReference type="InterPro" id="IPR021789">
    <property type="entry name" value="KHA_dom"/>
</dbReference>
<dbReference type="PROSITE" id="PS50088">
    <property type="entry name" value="ANK_REPEAT"/>
    <property type="match status" value="3"/>
</dbReference>
<dbReference type="PANTHER" id="PTHR45743:SF10">
    <property type="entry name" value="POTASSIUM CHANNEL AKT3"/>
    <property type="match status" value="1"/>
</dbReference>
<keyword evidence="5 13" id="KW-0812">Transmembrane</keyword>
<comment type="function">
    <text evidence="13">Potassium channel.</text>
</comment>
<evidence type="ECO:0000256" key="8">
    <source>
        <dbReference type="ARBA" id="ARBA00022958"/>
    </source>
</evidence>
<evidence type="ECO:0000256" key="12">
    <source>
        <dbReference type="ARBA" id="ARBA00023303"/>
    </source>
</evidence>
<keyword evidence="6 13" id="KW-0631">Potassium channel</keyword>
<dbReference type="FunFam" id="2.60.120.10:FF:000074">
    <property type="entry name" value="Potassium channel KAT2"/>
    <property type="match status" value="1"/>
</dbReference>
<dbReference type="Pfam" id="PF00027">
    <property type="entry name" value="cNMP_binding"/>
    <property type="match status" value="1"/>
</dbReference>
<feature type="transmembrane region" description="Helical" evidence="13">
    <location>
        <begin position="218"/>
        <end position="243"/>
    </location>
</feature>
<dbReference type="GO" id="GO:0005249">
    <property type="term" value="F:voltage-gated potassium channel activity"/>
    <property type="evidence" value="ECO:0007669"/>
    <property type="project" value="UniProtKB-UniRule"/>
</dbReference>
<feature type="transmembrane region" description="Helical" evidence="13">
    <location>
        <begin position="299"/>
        <end position="317"/>
    </location>
</feature>
<dbReference type="InterPro" id="IPR003938">
    <property type="entry name" value="K_chnl_volt-dep_EAG/ELK/ERG"/>
</dbReference>
<feature type="transmembrane region" description="Helical" evidence="13">
    <location>
        <begin position="91"/>
        <end position="110"/>
    </location>
</feature>
<dbReference type="PROSITE" id="PS50297">
    <property type="entry name" value="ANK_REP_REGION"/>
    <property type="match status" value="2"/>
</dbReference>
<evidence type="ECO:0000256" key="1">
    <source>
        <dbReference type="ARBA" id="ARBA00004141"/>
    </source>
</evidence>
<evidence type="ECO:0000256" key="4">
    <source>
        <dbReference type="ARBA" id="ARBA00022538"/>
    </source>
</evidence>
<dbReference type="SMART" id="SM00248">
    <property type="entry name" value="ANK"/>
    <property type="match status" value="4"/>
</dbReference>
<dbReference type="SMART" id="SM00100">
    <property type="entry name" value="cNMP"/>
    <property type="match status" value="1"/>
</dbReference>
<dbReference type="PRINTS" id="PR01463">
    <property type="entry name" value="EAGCHANLFMLY"/>
</dbReference>
<keyword evidence="4 13" id="KW-0633">Potassium transport</keyword>